<keyword evidence="1" id="KW-0378">Hydrolase</keyword>
<name>A0A368TLX7_9GAMM</name>
<comment type="caution">
    <text evidence="1">The sequence shown here is derived from an EMBL/GenBank/DDBJ whole genome shotgun (WGS) entry which is preliminary data.</text>
</comment>
<proteinExistence type="predicted"/>
<evidence type="ECO:0000313" key="2">
    <source>
        <dbReference type="Proteomes" id="UP000253204"/>
    </source>
</evidence>
<dbReference type="EMBL" id="QPIJ01000117">
    <property type="protein sequence ID" value="RCV85709.1"/>
    <property type="molecule type" value="Genomic_DNA"/>
</dbReference>
<accession>A0A368TLX7</accession>
<dbReference type="Proteomes" id="UP000253204">
    <property type="component" value="Unassembled WGS sequence"/>
</dbReference>
<feature type="non-terminal residue" evidence="1">
    <location>
        <position position="1"/>
    </location>
</feature>
<reference evidence="1 2" key="1">
    <citation type="submission" date="2018-07" db="EMBL/GenBank/DDBJ databases">
        <title>Halomonas rutogse sp. nov., isolated from Lake TangqianCo on Tibetan Plateau.</title>
        <authorList>
            <person name="Lu H."/>
            <person name="Xing P."/>
            <person name="Wu Q."/>
        </authorList>
    </citation>
    <scope>NUCLEOTIDE SEQUENCE [LARGE SCALE GENOMIC DNA]</scope>
    <source>
        <strain evidence="1 2">TQ8S</strain>
    </source>
</reference>
<evidence type="ECO:0000313" key="1">
    <source>
        <dbReference type="EMBL" id="RCV85709.1"/>
    </source>
</evidence>
<gene>
    <name evidence="1" type="ORF">DU506_20775</name>
</gene>
<keyword evidence="2" id="KW-1185">Reference proteome</keyword>
<dbReference type="AlphaFoldDB" id="A0A368TLX7"/>
<keyword evidence="1" id="KW-0540">Nuclease</keyword>
<sequence length="67" mass="7315">QTGDRVRAVVPSGKKAGTHTGRVAIRKTGSFNIQTEQGAVQGISWRHCTLLQRGDGYGYHQIPTTQH</sequence>
<organism evidence="1 2">
    <name type="scientific">Vreelandella rituensis</name>
    <dbReference type="NCBI Taxonomy" id="2282306"/>
    <lineage>
        <taxon>Bacteria</taxon>
        <taxon>Pseudomonadati</taxon>
        <taxon>Pseudomonadota</taxon>
        <taxon>Gammaproteobacteria</taxon>
        <taxon>Oceanospirillales</taxon>
        <taxon>Halomonadaceae</taxon>
        <taxon>Vreelandella</taxon>
    </lineage>
</organism>
<protein>
    <submittedName>
        <fullName evidence="1">HNH endonuclease</fullName>
    </submittedName>
</protein>
<keyword evidence="1" id="KW-0255">Endonuclease</keyword>
<dbReference type="GO" id="GO:0004519">
    <property type="term" value="F:endonuclease activity"/>
    <property type="evidence" value="ECO:0007669"/>
    <property type="project" value="UniProtKB-KW"/>
</dbReference>